<evidence type="ECO:0000256" key="7">
    <source>
        <dbReference type="ARBA" id="ARBA00030599"/>
    </source>
</evidence>
<organism evidence="8 9">
    <name type="scientific">Vairimorpha apis BRL 01</name>
    <dbReference type="NCBI Taxonomy" id="1037528"/>
    <lineage>
        <taxon>Eukaryota</taxon>
        <taxon>Fungi</taxon>
        <taxon>Fungi incertae sedis</taxon>
        <taxon>Microsporidia</taxon>
        <taxon>Nosematidae</taxon>
        <taxon>Vairimorpha</taxon>
    </lineage>
</organism>
<keyword evidence="4" id="KW-0413">Isomerase</keyword>
<dbReference type="Gene3D" id="3.20.20.70">
    <property type="entry name" value="Aldolase class I"/>
    <property type="match status" value="1"/>
</dbReference>
<dbReference type="PROSITE" id="PS01085">
    <property type="entry name" value="RIBUL_P_3_EPIMER_1"/>
    <property type="match status" value="1"/>
</dbReference>
<evidence type="ECO:0000313" key="9">
    <source>
        <dbReference type="Proteomes" id="UP000053780"/>
    </source>
</evidence>
<dbReference type="UniPathway" id="UPA00115">
    <property type="reaction ID" value="UER00411"/>
</dbReference>
<dbReference type="AlphaFoldDB" id="T0L2D8"/>
<accession>T0L2D8</accession>
<protein>
    <recommendedName>
        <fullName evidence="2">Ribulose-phosphate 3-epimerase</fullName>
    </recommendedName>
    <alternativeName>
        <fullName evidence="7">Pentose-5-phosphate 3-epimerase</fullName>
    </alternativeName>
    <alternativeName>
        <fullName evidence="6">RPE</fullName>
    </alternativeName>
</protein>
<gene>
    <name evidence="8" type="ORF">NAPIS_ORF00714</name>
</gene>
<dbReference type="GO" id="GO:0016857">
    <property type="term" value="F:racemase and epimerase activity, acting on carbohydrates and derivatives"/>
    <property type="evidence" value="ECO:0007669"/>
    <property type="project" value="InterPro"/>
</dbReference>
<evidence type="ECO:0000256" key="3">
    <source>
        <dbReference type="ARBA" id="ARBA00022723"/>
    </source>
</evidence>
<dbReference type="GO" id="GO:0006098">
    <property type="term" value="P:pentose-phosphate shunt"/>
    <property type="evidence" value="ECO:0007669"/>
    <property type="project" value="UniProtKB-UniPathway"/>
</dbReference>
<evidence type="ECO:0000313" key="8">
    <source>
        <dbReference type="EMBL" id="EQB61707.1"/>
    </source>
</evidence>
<evidence type="ECO:0000256" key="2">
    <source>
        <dbReference type="ARBA" id="ARBA00013920"/>
    </source>
</evidence>
<proteinExistence type="predicted"/>
<keyword evidence="9" id="KW-1185">Reference proteome</keyword>
<keyword evidence="3" id="KW-0479">Metal-binding</keyword>
<dbReference type="OrthoDB" id="1927044at2759"/>
<dbReference type="InterPro" id="IPR000056">
    <property type="entry name" value="Ribul_P_3_epim-like"/>
</dbReference>
<keyword evidence="5" id="KW-0170">Cobalt</keyword>
<evidence type="ECO:0000256" key="5">
    <source>
        <dbReference type="ARBA" id="ARBA00023285"/>
    </source>
</evidence>
<dbReference type="GO" id="GO:0046872">
    <property type="term" value="F:metal ion binding"/>
    <property type="evidence" value="ECO:0007669"/>
    <property type="project" value="UniProtKB-KW"/>
</dbReference>
<dbReference type="InterPro" id="IPR013785">
    <property type="entry name" value="Aldolase_TIM"/>
</dbReference>
<dbReference type="InterPro" id="IPR011060">
    <property type="entry name" value="RibuloseP-bd_barrel"/>
</dbReference>
<evidence type="ECO:0000256" key="4">
    <source>
        <dbReference type="ARBA" id="ARBA00023235"/>
    </source>
</evidence>
<dbReference type="EMBL" id="KE647104">
    <property type="protein sequence ID" value="EQB61707.1"/>
    <property type="molecule type" value="Genomic_DNA"/>
</dbReference>
<dbReference type="PANTHER" id="PTHR11749">
    <property type="entry name" value="RIBULOSE-5-PHOSPHATE-3-EPIMERASE"/>
    <property type="match status" value="1"/>
</dbReference>
<sequence>MISISILDADLFNLKNVLNELKNNKITHIHIDVLDTSFVPNISFGPTFINKILEWDFKFDIHLMIKDPRLILDSINLEKVETVTIHYEIPNFHEIITFLNYKNVKICVALNPDTINVKLPFELIYRILIMTVYPGFGSQKFIEKALDKISLLQKYNIKIGIDGGINLDTIKKVKQFDYFVTF</sequence>
<name>T0L2D8_9MICR</name>
<dbReference type="Pfam" id="PF00834">
    <property type="entry name" value="Ribul_P_3_epim"/>
    <property type="match status" value="1"/>
</dbReference>
<dbReference type="SUPFAM" id="SSF51366">
    <property type="entry name" value="Ribulose-phoshate binding barrel"/>
    <property type="match status" value="1"/>
</dbReference>
<dbReference type="GO" id="GO:0005975">
    <property type="term" value="P:carbohydrate metabolic process"/>
    <property type="evidence" value="ECO:0007669"/>
    <property type="project" value="InterPro"/>
</dbReference>
<evidence type="ECO:0000256" key="6">
    <source>
        <dbReference type="ARBA" id="ARBA00029933"/>
    </source>
</evidence>
<evidence type="ECO:0000256" key="1">
    <source>
        <dbReference type="ARBA" id="ARBA00005016"/>
    </source>
</evidence>
<dbReference type="Proteomes" id="UP000053780">
    <property type="component" value="Unassembled WGS sequence"/>
</dbReference>
<reference evidence="8 9" key="1">
    <citation type="journal article" date="2013" name="BMC Genomics">
        <title>Genome sequencing and comparative genomics of honey bee microsporidia, Nosema apis reveal novel insights into host-parasite interactions.</title>
        <authorList>
            <person name="Chen Yp."/>
            <person name="Pettis J.S."/>
            <person name="Zhao Y."/>
            <person name="Liu X."/>
            <person name="Tallon L.J."/>
            <person name="Sadzewicz L.D."/>
            <person name="Li R."/>
            <person name="Zheng H."/>
            <person name="Huang S."/>
            <person name="Zhang X."/>
            <person name="Hamilton M.C."/>
            <person name="Pernal S.F."/>
            <person name="Melathopoulos A.P."/>
            <person name="Yan X."/>
            <person name="Evans J.D."/>
        </authorList>
    </citation>
    <scope>NUCLEOTIDE SEQUENCE [LARGE SCALE GENOMIC DNA]</scope>
    <source>
        <strain evidence="8 9">BRL 01</strain>
    </source>
</reference>
<dbReference type="VEuPathDB" id="MicrosporidiaDB:NAPIS_ORF00714"/>
<dbReference type="HOGENOM" id="CLU_054856_2_2_1"/>
<comment type="pathway">
    <text evidence="1">Carbohydrate degradation; pentose phosphate pathway; D-xylulose 5-phosphate from D-ribulose 5-phosphate (non-oxidative stage): step 1/1.</text>
</comment>